<keyword evidence="2" id="KW-1185">Reference proteome</keyword>
<name>A0A8H6YM98_9AGAR</name>
<accession>A0A8H6YM98</accession>
<dbReference type="AlphaFoldDB" id="A0A8H6YM98"/>
<dbReference type="OrthoDB" id="3052938at2759"/>
<gene>
    <name evidence="1" type="ORF">MSAN_01029800</name>
</gene>
<organism evidence="1 2">
    <name type="scientific">Mycena sanguinolenta</name>
    <dbReference type="NCBI Taxonomy" id="230812"/>
    <lineage>
        <taxon>Eukaryota</taxon>
        <taxon>Fungi</taxon>
        <taxon>Dikarya</taxon>
        <taxon>Basidiomycota</taxon>
        <taxon>Agaricomycotina</taxon>
        <taxon>Agaricomycetes</taxon>
        <taxon>Agaricomycetidae</taxon>
        <taxon>Agaricales</taxon>
        <taxon>Marasmiineae</taxon>
        <taxon>Mycenaceae</taxon>
        <taxon>Mycena</taxon>
    </lineage>
</organism>
<dbReference type="Gene3D" id="3.80.10.10">
    <property type="entry name" value="Ribonuclease Inhibitor"/>
    <property type="match status" value="1"/>
</dbReference>
<reference evidence="1" key="1">
    <citation type="submission" date="2020-05" db="EMBL/GenBank/DDBJ databases">
        <title>Mycena genomes resolve the evolution of fungal bioluminescence.</title>
        <authorList>
            <person name="Tsai I.J."/>
        </authorList>
    </citation>
    <scope>NUCLEOTIDE SEQUENCE</scope>
    <source>
        <strain evidence="1">160909Yilan</strain>
    </source>
</reference>
<dbReference type="EMBL" id="JACAZH010000007">
    <property type="protein sequence ID" value="KAF7363720.1"/>
    <property type="molecule type" value="Genomic_DNA"/>
</dbReference>
<sequence>MPLQPKSGIFKPADSPFVGLFEQSRAPSFEERKTVLELLVAKTAHLSHLNSQVPKRRTGKKHKVSSELRAELAYTRRWLEFHRALVSPWRQLPPEIMSEIFILTLKSRGTLDRHEAWIDDRAGTLLLCKICSTWRAIALRTPALWNTVSIRPFELLRPLEWVSTWLARSRSIPVHLQLLWDSQAHSDAINSVASVFVSHIHHTAELAIDGVFLFGHRLLIELDEAYPKLTFNPSVGSLNAPLLSTVLAHLPHGSVWDWIHAACRASPCLTHLTTSHSSLDSLTVANLTDLNWFREVPLSQIFRIFEDAPNLKHIDINVDGPGAPSSVQSRFNMKSISKLEITSYDHLHEFLGQAEFPSLVNLRICLVDLWPGPTFDSFLSHSSCALTILDFFDCIISPMETVASLKHDACETLESLSVEDCSGTRLNADALLEHLTYHGPERHLYNPTLRTIKLRDVGATDGLLAAIVESRCLSTTSSSGQPRPAPVRLSEVQFSFVDTDNHREDWKRLREIEERAKLKIGWPADRIRMHMLSSR</sequence>
<evidence type="ECO:0008006" key="3">
    <source>
        <dbReference type="Google" id="ProtNLM"/>
    </source>
</evidence>
<comment type="caution">
    <text evidence="1">The sequence shown here is derived from an EMBL/GenBank/DDBJ whole genome shotgun (WGS) entry which is preliminary data.</text>
</comment>
<protein>
    <recommendedName>
        <fullName evidence="3">F-box domain-containing protein</fullName>
    </recommendedName>
</protein>
<proteinExistence type="predicted"/>
<dbReference type="Proteomes" id="UP000623467">
    <property type="component" value="Unassembled WGS sequence"/>
</dbReference>
<dbReference type="SUPFAM" id="SSF52047">
    <property type="entry name" value="RNI-like"/>
    <property type="match status" value="1"/>
</dbReference>
<dbReference type="InterPro" id="IPR032675">
    <property type="entry name" value="LRR_dom_sf"/>
</dbReference>
<evidence type="ECO:0000313" key="1">
    <source>
        <dbReference type="EMBL" id="KAF7363720.1"/>
    </source>
</evidence>
<evidence type="ECO:0000313" key="2">
    <source>
        <dbReference type="Proteomes" id="UP000623467"/>
    </source>
</evidence>